<dbReference type="EMBL" id="RRYP01000116">
    <property type="protein sequence ID" value="TNV87976.1"/>
    <property type="molecule type" value="Genomic_DNA"/>
</dbReference>
<sequence length="67" mass="8026">MQAPSFWLQRISKEIHMREQICQIKYLMVRLPFQTPQVSIIAQFSIQSLFQTPWANRLRTRCSQTSQ</sequence>
<evidence type="ECO:0000313" key="1">
    <source>
        <dbReference type="EMBL" id="TNV87976.1"/>
    </source>
</evidence>
<reference evidence="1" key="1">
    <citation type="submission" date="2019-06" db="EMBL/GenBank/DDBJ databases">
        <authorList>
            <person name="Zheng W."/>
        </authorList>
    </citation>
    <scope>NUCLEOTIDE SEQUENCE</scope>
    <source>
        <strain evidence="1">QDHG01</strain>
    </source>
</reference>
<dbReference type="AlphaFoldDB" id="A0A8J8P5U5"/>
<dbReference type="Proteomes" id="UP000785679">
    <property type="component" value="Unassembled WGS sequence"/>
</dbReference>
<comment type="caution">
    <text evidence="1">The sequence shown here is derived from an EMBL/GenBank/DDBJ whole genome shotgun (WGS) entry which is preliminary data.</text>
</comment>
<gene>
    <name evidence="1" type="ORF">FGO68_gene3075</name>
</gene>
<protein>
    <submittedName>
        <fullName evidence="1">Uncharacterized protein</fullName>
    </submittedName>
</protein>
<keyword evidence="2" id="KW-1185">Reference proteome</keyword>
<proteinExistence type="predicted"/>
<organism evidence="1 2">
    <name type="scientific">Halteria grandinella</name>
    <dbReference type="NCBI Taxonomy" id="5974"/>
    <lineage>
        <taxon>Eukaryota</taxon>
        <taxon>Sar</taxon>
        <taxon>Alveolata</taxon>
        <taxon>Ciliophora</taxon>
        <taxon>Intramacronucleata</taxon>
        <taxon>Spirotrichea</taxon>
        <taxon>Stichotrichia</taxon>
        <taxon>Sporadotrichida</taxon>
        <taxon>Halteriidae</taxon>
        <taxon>Halteria</taxon>
    </lineage>
</organism>
<name>A0A8J8P5U5_HALGN</name>
<accession>A0A8J8P5U5</accession>
<evidence type="ECO:0000313" key="2">
    <source>
        <dbReference type="Proteomes" id="UP000785679"/>
    </source>
</evidence>